<feature type="region of interest" description="Disordered" evidence="2">
    <location>
        <begin position="1328"/>
        <end position="1358"/>
    </location>
</feature>
<feature type="region of interest" description="Disordered" evidence="2">
    <location>
        <begin position="374"/>
        <end position="409"/>
    </location>
</feature>
<evidence type="ECO:0000313" key="4">
    <source>
        <dbReference type="Proteomes" id="UP001430356"/>
    </source>
</evidence>
<feature type="region of interest" description="Disordered" evidence="2">
    <location>
        <begin position="1144"/>
        <end position="1178"/>
    </location>
</feature>
<feature type="region of interest" description="Disordered" evidence="2">
    <location>
        <begin position="726"/>
        <end position="789"/>
    </location>
</feature>
<evidence type="ECO:0000256" key="2">
    <source>
        <dbReference type="SAM" id="MobiDB-lite"/>
    </source>
</evidence>
<feature type="coiled-coil region" evidence="1">
    <location>
        <begin position="1031"/>
        <end position="1058"/>
    </location>
</feature>
<feature type="region of interest" description="Disordered" evidence="2">
    <location>
        <begin position="1232"/>
        <end position="1290"/>
    </location>
</feature>
<feature type="compositionally biased region" description="Basic and acidic residues" evidence="2">
    <location>
        <begin position="598"/>
        <end position="612"/>
    </location>
</feature>
<reference evidence="3 4" key="1">
    <citation type="journal article" date="2021" name="MBio">
        <title>A New Model Trypanosomatid, Novymonas esmeraldas: Genomic Perception of Its 'Candidatus Pandoraea novymonadis' Endosymbiont.</title>
        <authorList>
            <person name="Zakharova A."/>
            <person name="Saura A."/>
            <person name="Butenko A."/>
            <person name="Podesvova L."/>
            <person name="Warmusova S."/>
            <person name="Kostygov A.Y."/>
            <person name="Nenarokova A."/>
            <person name="Lukes J."/>
            <person name="Opperdoes F.R."/>
            <person name="Yurchenko V."/>
        </authorList>
    </citation>
    <scope>NUCLEOTIDE SEQUENCE [LARGE SCALE GENOMIC DNA]</scope>
    <source>
        <strain evidence="3 4">E262AT.01</strain>
    </source>
</reference>
<accession>A0AAW0EMW5</accession>
<feature type="region of interest" description="Disordered" evidence="2">
    <location>
        <begin position="23"/>
        <end position="56"/>
    </location>
</feature>
<feature type="compositionally biased region" description="Low complexity" evidence="2">
    <location>
        <begin position="42"/>
        <end position="56"/>
    </location>
</feature>
<evidence type="ECO:0008006" key="5">
    <source>
        <dbReference type="Google" id="ProtNLM"/>
    </source>
</evidence>
<feature type="compositionally biased region" description="Low complexity" evidence="2">
    <location>
        <begin position="613"/>
        <end position="626"/>
    </location>
</feature>
<dbReference type="EMBL" id="JAECZO010000047">
    <property type="protein sequence ID" value="KAK7195075.1"/>
    <property type="molecule type" value="Genomic_DNA"/>
</dbReference>
<keyword evidence="4" id="KW-1185">Reference proteome</keyword>
<evidence type="ECO:0000313" key="3">
    <source>
        <dbReference type="EMBL" id="KAK7195075.1"/>
    </source>
</evidence>
<dbReference type="Proteomes" id="UP001430356">
    <property type="component" value="Unassembled WGS sequence"/>
</dbReference>
<keyword evidence="1" id="KW-0175">Coiled coil</keyword>
<feature type="region of interest" description="Disordered" evidence="2">
    <location>
        <begin position="598"/>
        <end position="630"/>
    </location>
</feature>
<feature type="compositionally biased region" description="Low complexity" evidence="2">
    <location>
        <begin position="728"/>
        <end position="746"/>
    </location>
</feature>
<proteinExistence type="predicted"/>
<organism evidence="3 4">
    <name type="scientific">Novymonas esmeraldas</name>
    <dbReference type="NCBI Taxonomy" id="1808958"/>
    <lineage>
        <taxon>Eukaryota</taxon>
        <taxon>Discoba</taxon>
        <taxon>Euglenozoa</taxon>
        <taxon>Kinetoplastea</taxon>
        <taxon>Metakinetoplastina</taxon>
        <taxon>Trypanosomatida</taxon>
        <taxon>Trypanosomatidae</taxon>
        <taxon>Novymonas</taxon>
    </lineage>
</organism>
<feature type="compositionally biased region" description="Polar residues" evidence="2">
    <location>
        <begin position="1249"/>
        <end position="1260"/>
    </location>
</feature>
<feature type="compositionally biased region" description="Basic and acidic residues" evidence="2">
    <location>
        <begin position="381"/>
        <end position="404"/>
    </location>
</feature>
<comment type="caution">
    <text evidence="3">The sequence shown here is derived from an EMBL/GenBank/DDBJ whole genome shotgun (WGS) entry which is preliminary data.</text>
</comment>
<feature type="compositionally biased region" description="Gly residues" evidence="2">
    <location>
        <begin position="1080"/>
        <end position="1097"/>
    </location>
</feature>
<feature type="compositionally biased region" description="Polar residues" evidence="2">
    <location>
        <begin position="1157"/>
        <end position="1167"/>
    </location>
</feature>
<evidence type="ECO:0000256" key="1">
    <source>
        <dbReference type="SAM" id="Coils"/>
    </source>
</evidence>
<name>A0AAW0EMW5_9TRYP</name>
<gene>
    <name evidence="3" type="ORF">NESM_000430400</name>
</gene>
<sequence>MNREQCGPPPRVCLALRWREARSSPAEARQAPASDGSHPHRGPSSSSRAPESPSRLCLLRRRRSARAPRYDDGSSGGDAAVDGEACSILGVGLSCREDAAAPQLVVQTPFIAVEGWGAQAAALSSSDSPRRPVQAAGAVVVDYTDAHLTDRLADVIATELVHDGSTRPSLEGGGRSLPRRAPAAAVATSREVLTFTMGPPEAANSAFLFGGAAGQRSSLFSAVLDRLFSNPCANAAARGVAVAVSVIEVRDAAPLRHPSVLQRPRVTVDLLSGAVLHTELGEADSTEASGDDCADLPSDIPAACYVRVRSADAAVAVLRAALASSVGWSPSPPQVWGRPCTTGPSPALLHPACGLTEERPSHVCVTLLVSPEEAPASRTSVPERRGADHDASRGARHGDAERSADAAARVRRGAVGLTTTAAAAPPGIWRMWDVAAPSVPCGYRPLVEPLHTAAAAATSSGAPPPPALPWSSRYSLAALTHTCLAEVGRSLASSARDTSGTVDSLLQHDTSAALRIASAALTSSSLVVPLFAVVPDSAADEMNTEVVRAAAGWAALGRAYQHDVVQPRHRVRGSENADAARRVLREYAVPWEECVEAPDARRPQTPRRDSRHVAAAASAARRSTAAPVEASGDVVAPLSIDVTASAEDAADLRRPPPHTSAVEASAVPVVGGVGEVRPPAAAPPPHSRTHLAAACAAAAAVDAEEARLRRFRTVFEAESFDMREAVEAGADSPTAPAPAAHTPLAARGGSPPPVPRTALREPPLPILPSSVGDASHLQDSPGTADTTATSLCPPQALVYECTSAVHEGSPTGTAAAPADAALAAFLKPYCDEFVCLYGDMRAGVQAWRAQDAATLAGLSSLMERHTRDMETMMALQRQQHLLATSSPSSAGASDGDDVGATVRAAFSAAATAAGVGGGGRSGPDGVAASTSALIFDQLVRAEDKVVWLERQLVEWRRRAQEASVLDTSALDADATLLLREEEEGAIKPGPSEDPTTLHVRNAAAILQRLLRRCTRAYATVQRRGDRWPAQLAQEQAAKAALQARVVELEAEVAALRARSGVPGSATPSLPHRHLGSAGAVQGGGGGDGEVGAWGSGGLHTPPRRAASLDVASVDRGLDRPTAGDSALTPAQVSRIVTDAASSLASSAAGQHRRTHLIDSTATRSTMRTPGPAAARERSVDGEAWIAPELATLLTRAVRGGGDVDAVPASSQRVAAAPAPLLFDVHIGVSSAASSRDGDAAPLWRADTPSVATARSPSRESGGTGGGDGVGHRGPLEPLAPAASPQRLQRRVMAPHSRCDGVDATYPSAALEALETAATRLTAEAVRWSGATHDHRRAGQHGGGEAMKRCEGGPPAESIAPAASVSLHQSMGQLRSAAQAVQREAHDAAERERAYLSALVFSPSTSAGAV</sequence>
<protein>
    <recommendedName>
        <fullName evidence="5">Kinesin motor domain-containing protein</fullName>
    </recommendedName>
</protein>
<feature type="compositionally biased region" description="Polar residues" evidence="2">
    <location>
        <begin position="777"/>
        <end position="789"/>
    </location>
</feature>
<feature type="region of interest" description="Disordered" evidence="2">
    <location>
        <begin position="1061"/>
        <end position="1103"/>
    </location>
</feature>